<dbReference type="Gene3D" id="1.10.10.10">
    <property type="entry name" value="Winged helix-like DNA-binding domain superfamily/Winged helix DNA-binding domain"/>
    <property type="match status" value="1"/>
</dbReference>
<dbReference type="Pfam" id="PF00196">
    <property type="entry name" value="GerE"/>
    <property type="match status" value="1"/>
</dbReference>
<evidence type="ECO:0000313" key="6">
    <source>
        <dbReference type="Proteomes" id="UP001235849"/>
    </source>
</evidence>
<dbReference type="InterPro" id="IPR011990">
    <property type="entry name" value="TPR-like_helical_dom_sf"/>
</dbReference>
<keyword evidence="1" id="KW-0677">Repeat</keyword>
<dbReference type="Gene3D" id="1.25.40.10">
    <property type="entry name" value="Tetratricopeptide repeat domain"/>
    <property type="match status" value="1"/>
</dbReference>
<dbReference type="InterPro" id="IPR016032">
    <property type="entry name" value="Sig_transdc_resp-reg_C-effctor"/>
</dbReference>
<comment type="caution">
    <text evidence="5">The sequence shown here is derived from an EMBL/GenBank/DDBJ whole genome shotgun (WGS) entry which is preliminary data.</text>
</comment>
<feature type="repeat" description="TPR" evidence="3">
    <location>
        <begin position="252"/>
        <end position="285"/>
    </location>
</feature>
<dbReference type="InterPro" id="IPR036388">
    <property type="entry name" value="WH-like_DNA-bd_sf"/>
</dbReference>
<dbReference type="InterPro" id="IPR051012">
    <property type="entry name" value="CellSynth/LPSAsmb/PSIAsmb"/>
</dbReference>
<reference evidence="5 6" key="1">
    <citation type="submission" date="2023-01" db="EMBL/GenBank/DDBJ databases">
        <title>Novel diversity within Roseofilum (Cyanobacteria; Desertifilaceae) from marine benthic mats with descriptions of four novel species.</title>
        <authorList>
            <person name="Wang Y."/>
            <person name="Berthold D.E."/>
            <person name="Hu J."/>
            <person name="Lefler F.W."/>
            <person name="Laughinghouse H.D. IV."/>
        </authorList>
    </citation>
    <scope>NUCLEOTIDE SEQUENCE [LARGE SCALE GENOMIC DNA]</scope>
    <source>
        <strain evidence="5 6">BLCC-M114</strain>
    </source>
</reference>
<protein>
    <submittedName>
        <fullName evidence="5">Tetratricopeptide repeat protein</fullName>
    </submittedName>
</protein>
<evidence type="ECO:0000256" key="2">
    <source>
        <dbReference type="ARBA" id="ARBA00022803"/>
    </source>
</evidence>
<dbReference type="SUPFAM" id="SSF46894">
    <property type="entry name" value="C-terminal effector domain of the bipartite response regulators"/>
    <property type="match status" value="1"/>
</dbReference>
<dbReference type="PROSITE" id="PS50005">
    <property type="entry name" value="TPR"/>
    <property type="match status" value="1"/>
</dbReference>
<name>A0ABT7B7V0_9CYAN</name>
<accession>A0ABT7B7V0</accession>
<gene>
    <name evidence="5" type="ORF">PMG25_14105</name>
</gene>
<dbReference type="PANTHER" id="PTHR45586:SF1">
    <property type="entry name" value="LIPOPOLYSACCHARIDE ASSEMBLY PROTEIN B"/>
    <property type="match status" value="1"/>
</dbReference>
<dbReference type="PANTHER" id="PTHR45586">
    <property type="entry name" value="TPR REPEAT-CONTAINING PROTEIN PA4667"/>
    <property type="match status" value="1"/>
</dbReference>
<dbReference type="EMBL" id="JAQOSO010000079">
    <property type="protein sequence ID" value="MDJ1175226.1"/>
    <property type="molecule type" value="Genomic_DNA"/>
</dbReference>
<organism evidence="5 6">
    <name type="scientific">Roseofilum capinflatum BLCC-M114</name>
    <dbReference type="NCBI Taxonomy" id="3022440"/>
    <lineage>
        <taxon>Bacteria</taxon>
        <taxon>Bacillati</taxon>
        <taxon>Cyanobacteriota</taxon>
        <taxon>Cyanophyceae</taxon>
        <taxon>Desertifilales</taxon>
        <taxon>Desertifilaceae</taxon>
        <taxon>Roseofilum</taxon>
        <taxon>Roseofilum capinflatum</taxon>
    </lineage>
</organism>
<sequence>MTSLINPNLMNPEEFEQVYSELTDRRQQVLNGILSGEPDAQIAQALGISEAAIRKHVERIVDHFGLSNSESQNGQRRSKRSDLVSLVARFKPELLKMPLPIQNKEEESLLDLLQEIQPIESIHQALEPKLQLLQTTSDSSQKKQIGDRLKKTGYDTYMQGDFRGTVFYLQWALKFEIDTPAVHYNLASAYEKLSDFPNAYHHYDRAAQAQGQAAHAAISNLSRLDILIHNPDRAIERITPILNQVKNTAVLSTLYKNLGWAYFLQKDLDQAETWLRKAIELNGDRAAPHCLLAQVLQAQGKPTEASPYWEKCLDCDTHQTRSLNAPWRSPELDLWQLEARQHLGTNLDSQTLTQGLHADSESISLPH</sequence>
<evidence type="ECO:0000259" key="4">
    <source>
        <dbReference type="SMART" id="SM00421"/>
    </source>
</evidence>
<dbReference type="RefSeq" id="WP_283767533.1">
    <property type="nucleotide sequence ID" value="NZ_JAQOSO010000079.1"/>
</dbReference>
<dbReference type="Pfam" id="PF00515">
    <property type="entry name" value="TPR_1"/>
    <property type="match status" value="1"/>
</dbReference>
<evidence type="ECO:0000256" key="1">
    <source>
        <dbReference type="ARBA" id="ARBA00022737"/>
    </source>
</evidence>
<dbReference type="SMART" id="SM00028">
    <property type="entry name" value="TPR"/>
    <property type="match status" value="3"/>
</dbReference>
<evidence type="ECO:0000313" key="5">
    <source>
        <dbReference type="EMBL" id="MDJ1175226.1"/>
    </source>
</evidence>
<dbReference type="InterPro" id="IPR000792">
    <property type="entry name" value="Tscrpt_reg_LuxR_C"/>
</dbReference>
<keyword evidence="6" id="KW-1185">Reference proteome</keyword>
<evidence type="ECO:0000256" key="3">
    <source>
        <dbReference type="PROSITE-ProRule" id="PRU00339"/>
    </source>
</evidence>
<dbReference type="SUPFAM" id="SSF48452">
    <property type="entry name" value="TPR-like"/>
    <property type="match status" value="1"/>
</dbReference>
<keyword evidence="2 3" id="KW-0802">TPR repeat</keyword>
<feature type="domain" description="HTH luxR-type" evidence="4">
    <location>
        <begin position="19"/>
        <end position="87"/>
    </location>
</feature>
<proteinExistence type="predicted"/>
<dbReference type="Proteomes" id="UP001235849">
    <property type="component" value="Unassembled WGS sequence"/>
</dbReference>
<dbReference type="InterPro" id="IPR019734">
    <property type="entry name" value="TPR_rpt"/>
</dbReference>
<dbReference type="SMART" id="SM00421">
    <property type="entry name" value="HTH_LUXR"/>
    <property type="match status" value="1"/>
</dbReference>